<name>A0A382MH62_9ZZZZ</name>
<dbReference type="AlphaFoldDB" id="A0A382MH62"/>
<gene>
    <name evidence="1" type="ORF">METZ01_LOCUS300299</name>
</gene>
<dbReference type="EMBL" id="UINC01093207">
    <property type="protein sequence ID" value="SVC47445.1"/>
    <property type="molecule type" value="Genomic_DNA"/>
</dbReference>
<proteinExistence type="predicted"/>
<sequence length="206" mass="21618">METGAGPNNLGGGANFNLLPGAMVELSGGEAVAVTTEAGVSAAREALDSADFSKLEGLMAAQGYKLEAGVFVASDEYGQKAQGLDMGPDVGGEMTVVSKDLNDEVFDGKAYNKNTTEKNTPTVLASASGQAASNAGKAYAENPTDENRAAFVKALDACANDHSEMNIYELLFICFRESIAETNKDKAYFLKKIQDSNNMAEGVSKY</sequence>
<accession>A0A382MH62</accession>
<reference evidence="1" key="1">
    <citation type="submission" date="2018-05" db="EMBL/GenBank/DDBJ databases">
        <authorList>
            <person name="Lanie J.A."/>
            <person name="Ng W.-L."/>
            <person name="Kazmierczak K.M."/>
            <person name="Andrzejewski T.M."/>
            <person name="Davidsen T.M."/>
            <person name="Wayne K.J."/>
            <person name="Tettelin H."/>
            <person name="Glass J.I."/>
            <person name="Rusch D."/>
            <person name="Podicherti R."/>
            <person name="Tsui H.-C.T."/>
            <person name="Winkler M.E."/>
        </authorList>
    </citation>
    <scope>NUCLEOTIDE SEQUENCE</scope>
</reference>
<feature type="non-terminal residue" evidence="1">
    <location>
        <position position="206"/>
    </location>
</feature>
<evidence type="ECO:0000313" key="1">
    <source>
        <dbReference type="EMBL" id="SVC47445.1"/>
    </source>
</evidence>
<protein>
    <submittedName>
        <fullName evidence="1">Uncharacterized protein</fullName>
    </submittedName>
</protein>
<organism evidence="1">
    <name type="scientific">marine metagenome</name>
    <dbReference type="NCBI Taxonomy" id="408172"/>
    <lineage>
        <taxon>unclassified sequences</taxon>
        <taxon>metagenomes</taxon>
        <taxon>ecological metagenomes</taxon>
    </lineage>
</organism>